<dbReference type="Pfam" id="PF09954">
    <property type="entry name" value="DUF2188"/>
    <property type="match status" value="1"/>
</dbReference>
<dbReference type="EMBL" id="PZKG01000058">
    <property type="protein sequence ID" value="PTE21251.1"/>
    <property type="molecule type" value="Genomic_DNA"/>
</dbReference>
<evidence type="ECO:0008006" key="3">
    <source>
        <dbReference type="Google" id="ProtNLM"/>
    </source>
</evidence>
<protein>
    <recommendedName>
        <fullName evidence="3">DUF2188 domain-containing protein</fullName>
    </recommendedName>
</protein>
<proteinExistence type="predicted"/>
<keyword evidence="2" id="KW-1185">Reference proteome</keyword>
<comment type="caution">
    <text evidence="1">The sequence shown here is derived from an EMBL/GenBank/DDBJ whole genome shotgun (WGS) entry which is preliminary data.</text>
</comment>
<organism evidence="1 2">
    <name type="scientific">Cereibacter changlensis JA139</name>
    <dbReference type="NCBI Taxonomy" id="1188249"/>
    <lineage>
        <taxon>Bacteria</taxon>
        <taxon>Pseudomonadati</taxon>
        <taxon>Pseudomonadota</taxon>
        <taxon>Alphaproteobacteria</taxon>
        <taxon>Rhodobacterales</taxon>
        <taxon>Paracoccaceae</taxon>
        <taxon>Cereibacter</taxon>
    </lineage>
</organism>
<dbReference type="Proteomes" id="UP000241010">
    <property type="component" value="Unassembled WGS sequence"/>
</dbReference>
<sequence length="75" mass="8522">MSSGKNQYVVTRGGKWAVRGEGNERPTRVFDTQREAINFGRGIAQNQESELRIQGRDSRFREAYSYGNDPFPPKG</sequence>
<evidence type="ECO:0000313" key="2">
    <source>
        <dbReference type="Proteomes" id="UP000241010"/>
    </source>
</evidence>
<dbReference type="AlphaFoldDB" id="A0A2T4JTK4"/>
<gene>
    <name evidence="1" type="ORF">C5F48_13205</name>
</gene>
<dbReference type="OrthoDB" id="8858565at2"/>
<name>A0A2T4JTK4_9RHOB</name>
<dbReference type="InterPro" id="IPR018691">
    <property type="entry name" value="DUF2188"/>
</dbReference>
<dbReference type="RefSeq" id="WP_107664376.1">
    <property type="nucleotide sequence ID" value="NZ_PZKG01000058.1"/>
</dbReference>
<accession>A0A2T4JTK4</accession>
<reference evidence="1 2" key="1">
    <citation type="submission" date="2018-03" db="EMBL/GenBank/DDBJ databases">
        <title>Cereibacter changlensis.</title>
        <authorList>
            <person name="Meyer T.E."/>
            <person name="Miller S."/>
            <person name="Lodha T."/>
            <person name="Gandham S."/>
            <person name="Chintalapati S."/>
            <person name="Chintalapati V.R."/>
        </authorList>
    </citation>
    <scope>NUCLEOTIDE SEQUENCE [LARGE SCALE GENOMIC DNA]</scope>
    <source>
        <strain evidence="1 2">JA139</strain>
    </source>
</reference>
<evidence type="ECO:0000313" key="1">
    <source>
        <dbReference type="EMBL" id="PTE21251.1"/>
    </source>
</evidence>